<dbReference type="InterPro" id="IPR014030">
    <property type="entry name" value="Ketoacyl_synth_N"/>
</dbReference>
<dbReference type="NCBIfam" id="TIGR03150">
    <property type="entry name" value="fabF"/>
    <property type="match status" value="1"/>
</dbReference>
<dbReference type="Pfam" id="PF00109">
    <property type="entry name" value="ketoacyl-synt"/>
    <property type="match status" value="1"/>
</dbReference>
<dbReference type="PROSITE" id="PS00606">
    <property type="entry name" value="KS3_1"/>
    <property type="match status" value="1"/>
</dbReference>
<dbReference type="SMART" id="SM00825">
    <property type="entry name" value="PKS_KS"/>
    <property type="match status" value="1"/>
</dbReference>
<dbReference type="RefSeq" id="WP_144302742.1">
    <property type="nucleotide sequence ID" value="NZ_QMIE01000006.1"/>
</dbReference>
<evidence type="ECO:0000313" key="16">
    <source>
        <dbReference type="Proteomes" id="UP000448292"/>
    </source>
</evidence>
<evidence type="ECO:0000256" key="11">
    <source>
        <dbReference type="PIRNR" id="PIRNR000447"/>
    </source>
</evidence>
<dbReference type="PROSITE" id="PS52004">
    <property type="entry name" value="KS3_2"/>
    <property type="match status" value="1"/>
</dbReference>
<dbReference type="Proteomes" id="UP000448292">
    <property type="component" value="Unassembled WGS sequence"/>
</dbReference>
<dbReference type="PANTHER" id="PTHR11712">
    <property type="entry name" value="POLYKETIDE SYNTHASE-RELATED"/>
    <property type="match status" value="1"/>
</dbReference>
<evidence type="ECO:0000256" key="13">
    <source>
        <dbReference type="RuleBase" id="RU003694"/>
    </source>
</evidence>
<evidence type="ECO:0000259" key="14">
    <source>
        <dbReference type="PROSITE" id="PS52004"/>
    </source>
</evidence>
<dbReference type="AlphaFoldDB" id="A0A7M3MG59"/>
<reference evidence="15 16" key="1">
    <citation type="submission" date="2018-06" db="EMBL/GenBank/DDBJ databases">
        <title>Complete genome of Desulfovibrio indonesiensis P37SLT.</title>
        <authorList>
            <person name="Crispim J.S."/>
            <person name="Vidigal P.M.P."/>
            <person name="Silva L.C.F."/>
            <person name="Laguardia C.N."/>
            <person name="Araujo L.C."/>
            <person name="Dias R.S."/>
            <person name="Sousa M.P."/>
            <person name="Paula S.O."/>
            <person name="Silva C."/>
        </authorList>
    </citation>
    <scope>NUCLEOTIDE SEQUENCE [LARGE SCALE GENOMIC DNA]</scope>
    <source>
        <strain evidence="15 16">P37SLT</strain>
    </source>
</reference>
<evidence type="ECO:0000256" key="1">
    <source>
        <dbReference type="ARBA" id="ARBA00005194"/>
    </source>
</evidence>
<dbReference type="CDD" id="cd00834">
    <property type="entry name" value="KAS_I_II"/>
    <property type="match status" value="1"/>
</dbReference>
<dbReference type="GO" id="GO:0004315">
    <property type="term" value="F:3-oxoacyl-[acyl-carrier-protein] synthase activity"/>
    <property type="evidence" value="ECO:0007669"/>
    <property type="project" value="UniProtKB-UniRule"/>
</dbReference>
<evidence type="ECO:0000256" key="9">
    <source>
        <dbReference type="ARBA" id="ARBA00023160"/>
    </source>
</evidence>
<dbReference type="PIRSF" id="PIRSF000447">
    <property type="entry name" value="KAS_II"/>
    <property type="match status" value="1"/>
</dbReference>
<evidence type="ECO:0000313" key="15">
    <source>
        <dbReference type="EMBL" id="TVM17624.1"/>
    </source>
</evidence>
<name>A0A7M3MG59_9BACT</name>
<dbReference type="InterPro" id="IPR014031">
    <property type="entry name" value="Ketoacyl_synth_C"/>
</dbReference>
<proteinExistence type="inferred from homology"/>
<dbReference type="InterPro" id="IPR000794">
    <property type="entry name" value="Beta-ketoacyl_synthase"/>
</dbReference>
<dbReference type="NCBIfam" id="NF005589">
    <property type="entry name" value="PRK07314.1"/>
    <property type="match status" value="1"/>
</dbReference>
<keyword evidence="9 11" id="KW-0275">Fatty acid biosynthesis</keyword>
<dbReference type="SUPFAM" id="SSF53901">
    <property type="entry name" value="Thiolase-like"/>
    <property type="match status" value="2"/>
</dbReference>
<evidence type="ECO:0000256" key="7">
    <source>
        <dbReference type="ARBA" id="ARBA00022832"/>
    </source>
</evidence>
<comment type="catalytic activity">
    <reaction evidence="11">
        <text>(9Z)-hexadecenoyl-[ACP] + malonyl-[ACP] + H(+) = 3-oxo-(11Z)-octadecenoyl-[ACP] + holo-[ACP] + CO2</text>
        <dbReference type="Rhea" id="RHEA:55040"/>
        <dbReference type="Rhea" id="RHEA-COMP:9623"/>
        <dbReference type="Rhea" id="RHEA-COMP:9685"/>
        <dbReference type="Rhea" id="RHEA-COMP:10800"/>
        <dbReference type="Rhea" id="RHEA-COMP:14074"/>
        <dbReference type="ChEBI" id="CHEBI:15378"/>
        <dbReference type="ChEBI" id="CHEBI:16526"/>
        <dbReference type="ChEBI" id="CHEBI:64479"/>
        <dbReference type="ChEBI" id="CHEBI:78449"/>
        <dbReference type="ChEBI" id="CHEBI:83989"/>
        <dbReference type="ChEBI" id="CHEBI:138538"/>
        <dbReference type="EC" id="2.3.1.179"/>
    </reaction>
</comment>
<keyword evidence="10 11" id="KW-0012">Acyltransferase</keyword>
<evidence type="ECO:0000256" key="3">
    <source>
        <dbReference type="ARBA" id="ARBA00012356"/>
    </source>
</evidence>
<dbReference type="InterPro" id="IPR020841">
    <property type="entry name" value="PKS_Beta-ketoAc_synthase_dom"/>
</dbReference>
<evidence type="ECO:0000256" key="12">
    <source>
        <dbReference type="PIRSR" id="PIRSR000447-1"/>
    </source>
</evidence>
<protein>
    <recommendedName>
        <fullName evidence="4 11">3-oxoacyl-[acyl-carrier-protein] synthase 2</fullName>
        <ecNumber evidence="3 11">2.3.1.179</ecNumber>
    </recommendedName>
</protein>
<organism evidence="15 16">
    <name type="scientific">Oceanidesulfovibrio indonesiensis</name>
    <dbReference type="NCBI Taxonomy" id="54767"/>
    <lineage>
        <taxon>Bacteria</taxon>
        <taxon>Pseudomonadati</taxon>
        <taxon>Thermodesulfobacteriota</taxon>
        <taxon>Desulfovibrionia</taxon>
        <taxon>Desulfovibrionales</taxon>
        <taxon>Desulfovibrionaceae</taxon>
        <taxon>Oceanidesulfovibrio</taxon>
    </lineage>
</organism>
<accession>A0A7M3MG59</accession>
<keyword evidence="7" id="KW-0276">Fatty acid metabolism</keyword>
<evidence type="ECO:0000256" key="8">
    <source>
        <dbReference type="ARBA" id="ARBA00023098"/>
    </source>
</evidence>
<comment type="catalytic activity">
    <reaction evidence="11">
        <text>a fatty acyl-[ACP] + malonyl-[ACP] + H(+) = a 3-oxoacyl-[ACP] + holo-[ACP] + CO2</text>
        <dbReference type="Rhea" id="RHEA:22836"/>
        <dbReference type="Rhea" id="RHEA-COMP:9623"/>
        <dbReference type="Rhea" id="RHEA-COMP:9685"/>
        <dbReference type="Rhea" id="RHEA-COMP:9916"/>
        <dbReference type="Rhea" id="RHEA-COMP:14125"/>
        <dbReference type="ChEBI" id="CHEBI:15378"/>
        <dbReference type="ChEBI" id="CHEBI:16526"/>
        <dbReference type="ChEBI" id="CHEBI:64479"/>
        <dbReference type="ChEBI" id="CHEBI:78449"/>
        <dbReference type="ChEBI" id="CHEBI:78776"/>
        <dbReference type="ChEBI" id="CHEBI:138651"/>
    </reaction>
</comment>
<dbReference type="OrthoDB" id="9808669at2"/>
<keyword evidence="6 11" id="KW-0808">Transferase</keyword>
<comment type="pathway">
    <text evidence="1 11">Lipid metabolism; fatty acid biosynthesis.</text>
</comment>
<evidence type="ECO:0000256" key="4">
    <source>
        <dbReference type="ARBA" id="ARBA00014657"/>
    </source>
</evidence>
<dbReference type="Pfam" id="PF02801">
    <property type="entry name" value="Ketoacyl-synt_C"/>
    <property type="match status" value="1"/>
</dbReference>
<evidence type="ECO:0000256" key="6">
    <source>
        <dbReference type="ARBA" id="ARBA00022679"/>
    </source>
</evidence>
<sequence>MTLKRVVITGLSAITPLGNDLATSWRNLLQGDSGVSPITTFDTSEHQTRFAGQVQGFDPTAYMSPKQARRLERFCTFSIACSKMLLEHAGLNEIPPEDQERTGCLIGCGLGGLKIFEETVVKLEHEGPRRVSPFAIPVYIANMSPGLSSIELQAKGPNLVTTSACASGIHAIIYAYSDIAMGRADIMVTGGVESTITSLGIAGFNAMRALSTRNDDPKRASRPFDKDRDGFVMGEGCGLLMLESLEHAQARGANILAEIVGGASSADAYHMTAPAEDGSGMARAMTSALRTAGMARAMTSALRTAGMAPEEIEHINAHATSTPLNDVTETRAIKTVFGKHAYDIPITANKSMIGHLLGGAGGVESAFSVMSLVDEVLPPTINLETPDPECDLDYIPEGKRHKKVANVLCNSFGFGGTNASVIFSRWDG</sequence>
<dbReference type="EC" id="2.3.1.179" evidence="3 11"/>
<dbReference type="UniPathway" id="UPA00094"/>
<gene>
    <name evidence="15" type="primary">fabF</name>
    <name evidence="15" type="ORF">DPQ33_08255</name>
</gene>
<evidence type="ECO:0000256" key="10">
    <source>
        <dbReference type="ARBA" id="ARBA00023315"/>
    </source>
</evidence>
<dbReference type="InterPro" id="IPR017568">
    <property type="entry name" value="3-oxoacyl-ACP_synth-2"/>
</dbReference>
<evidence type="ECO:0000256" key="5">
    <source>
        <dbReference type="ARBA" id="ARBA00022516"/>
    </source>
</evidence>
<dbReference type="GO" id="GO:0006633">
    <property type="term" value="P:fatty acid biosynthetic process"/>
    <property type="evidence" value="ECO:0007669"/>
    <property type="project" value="UniProtKB-UniRule"/>
</dbReference>
<dbReference type="InterPro" id="IPR018201">
    <property type="entry name" value="Ketoacyl_synth_AS"/>
</dbReference>
<dbReference type="InterPro" id="IPR016039">
    <property type="entry name" value="Thiolase-like"/>
</dbReference>
<dbReference type="Gene3D" id="3.40.47.10">
    <property type="match status" value="1"/>
</dbReference>
<comment type="caution">
    <text evidence="15">The sequence shown here is derived from an EMBL/GenBank/DDBJ whole genome shotgun (WGS) entry which is preliminary data.</text>
</comment>
<comment type="similarity">
    <text evidence="2 11 13">Belongs to the thiolase-like superfamily. Beta-ketoacyl-ACP synthases family.</text>
</comment>
<keyword evidence="8" id="KW-0443">Lipid metabolism</keyword>
<keyword evidence="16" id="KW-1185">Reference proteome</keyword>
<dbReference type="FunFam" id="3.40.47.10:FF:000018">
    <property type="entry name" value="3-oxoacyl-[acyl-carrier-protein] synthase 2"/>
    <property type="match status" value="1"/>
</dbReference>
<dbReference type="PANTHER" id="PTHR11712:SF336">
    <property type="entry name" value="3-OXOACYL-[ACYL-CARRIER-PROTEIN] SYNTHASE, MITOCHONDRIAL"/>
    <property type="match status" value="1"/>
</dbReference>
<feature type="domain" description="Ketosynthase family 3 (KS3)" evidence="14">
    <location>
        <begin position="3"/>
        <end position="425"/>
    </location>
</feature>
<dbReference type="EMBL" id="QMIE01000006">
    <property type="protein sequence ID" value="TVM17624.1"/>
    <property type="molecule type" value="Genomic_DNA"/>
</dbReference>
<keyword evidence="5 11" id="KW-0444">Lipid biosynthesis</keyword>
<evidence type="ECO:0000256" key="2">
    <source>
        <dbReference type="ARBA" id="ARBA00008467"/>
    </source>
</evidence>
<comment type="function">
    <text evidence="11">Involved in the type II fatty acid elongation cycle. Catalyzes the elongation of a wide range of acyl-ACP by the addition of two carbons from malonyl-ACP to an acyl acceptor. Can efficiently catalyze the conversion of palmitoleoyl-ACP (cis-hexadec-9-enoyl-ACP) to cis-vaccenoyl-ACP (cis-octadec-11-enoyl-ACP), an essential step in the thermal regulation of fatty acid composition.</text>
</comment>
<dbReference type="GO" id="GO:0005829">
    <property type="term" value="C:cytosol"/>
    <property type="evidence" value="ECO:0007669"/>
    <property type="project" value="TreeGrafter"/>
</dbReference>
<feature type="active site" description="For beta-ketoacyl synthase activity" evidence="12">
    <location>
        <position position="165"/>
    </location>
</feature>